<dbReference type="Proteomes" id="UP000076532">
    <property type="component" value="Unassembled WGS sequence"/>
</dbReference>
<gene>
    <name evidence="2" type="ORF">FIBSPDRAFT_204253</name>
</gene>
<proteinExistence type="predicted"/>
<name>A0A166WFQ6_9AGAM</name>
<keyword evidence="3" id="KW-1185">Reference proteome</keyword>
<evidence type="ECO:0000313" key="2">
    <source>
        <dbReference type="EMBL" id="KZP33710.1"/>
    </source>
</evidence>
<evidence type="ECO:0000256" key="1">
    <source>
        <dbReference type="SAM" id="MobiDB-lite"/>
    </source>
</evidence>
<dbReference type="AlphaFoldDB" id="A0A166WFQ6"/>
<evidence type="ECO:0000313" key="3">
    <source>
        <dbReference type="Proteomes" id="UP000076532"/>
    </source>
</evidence>
<dbReference type="OrthoDB" id="77828at2759"/>
<feature type="region of interest" description="Disordered" evidence="1">
    <location>
        <begin position="18"/>
        <end position="37"/>
    </location>
</feature>
<reference evidence="2 3" key="1">
    <citation type="journal article" date="2016" name="Mol. Biol. Evol.">
        <title>Comparative Genomics of Early-Diverging Mushroom-Forming Fungi Provides Insights into the Origins of Lignocellulose Decay Capabilities.</title>
        <authorList>
            <person name="Nagy L.G."/>
            <person name="Riley R."/>
            <person name="Tritt A."/>
            <person name="Adam C."/>
            <person name="Daum C."/>
            <person name="Floudas D."/>
            <person name="Sun H."/>
            <person name="Yadav J.S."/>
            <person name="Pangilinan J."/>
            <person name="Larsson K.H."/>
            <person name="Matsuura K."/>
            <person name="Barry K."/>
            <person name="Labutti K."/>
            <person name="Kuo R."/>
            <person name="Ohm R.A."/>
            <person name="Bhattacharya S.S."/>
            <person name="Shirouzu T."/>
            <person name="Yoshinaga Y."/>
            <person name="Martin F.M."/>
            <person name="Grigoriev I.V."/>
            <person name="Hibbett D.S."/>
        </authorList>
    </citation>
    <scope>NUCLEOTIDE SEQUENCE [LARGE SCALE GENOMIC DNA]</scope>
    <source>
        <strain evidence="2 3">CBS 109695</strain>
    </source>
</reference>
<protein>
    <submittedName>
        <fullName evidence="2">Uncharacterized protein</fullName>
    </submittedName>
</protein>
<feature type="region of interest" description="Disordered" evidence="1">
    <location>
        <begin position="52"/>
        <end position="78"/>
    </location>
</feature>
<sequence>MRRVGCGKRTCRRRRLRISASQEEEDPGYVSDPPANQKEAHISLTPAHQRLSGAHVTASGEGNHQYSLKAHSPSPTKEEITTYIKCTGARWARVEEWVAGEPQDVPEREDRVWVFVGLDGRDLRGCGKSDLMLQ</sequence>
<dbReference type="EMBL" id="KV417481">
    <property type="protein sequence ID" value="KZP33710.1"/>
    <property type="molecule type" value="Genomic_DNA"/>
</dbReference>
<organism evidence="2 3">
    <name type="scientific">Athelia psychrophila</name>
    <dbReference type="NCBI Taxonomy" id="1759441"/>
    <lineage>
        <taxon>Eukaryota</taxon>
        <taxon>Fungi</taxon>
        <taxon>Dikarya</taxon>
        <taxon>Basidiomycota</taxon>
        <taxon>Agaricomycotina</taxon>
        <taxon>Agaricomycetes</taxon>
        <taxon>Agaricomycetidae</taxon>
        <taxon>Atheliales</taxon>
        <taxon>Atheliaceae</taxon>
        <taxon>Athelia</taxon>
    </lineage>
</organism>
<accession>A0A166WFQ6</accession>